<organism evidence="3 4">
    <name type="scientific">Lottia gigantea</name>
    <name type="common">Giant owl limpet</name>
    <dbReference type="NCBI Taxonomy" id="225164"/>
    <lineage>
        <taxon>Eukaryota</taxon>
        <taxon>Metazoa</taxon>
        <taxon>Spiralia</taxon>
        <taxon>Lophotrochozoa</taxon>
        <taxon>Mollusca</taxon>
        <taxon>Gastropoda</taxon>
        <taxon>Patellogastropoda</taxon>
        <taxon>Lottioidea</taxon>
        <taxon>Lottiidae</taxon>
        <taxon>Lottia</taxon>
    </lineage>
</organism>
<evidence type="ECO:0000256" key="1">
    <source>
        <dbReference type="SAM" id="Phobius"/>
    </source>
</evidence>
<reference evidence="3 4" key="1">
    <citation type="journal article" date="2013" name="Nature">
        <title>Insights into bilaterian evolution from three spiralian genomes.</title>
        <authorList>
            <person name="Simakov O."/>
            <person name="Marletaz F."/>
            <person name="Cho S.J."/>
            <person name="Edsinger-Gonzales E."/>
            <person name="Havlak P."/>
            <person name="Hellsten U."/>
            <person name="Kuo D.H."/>
            <person name="Larsson T."/>
            <person name="Lv J."/>
            <person name="Arendt D."/>
            <person name="Savage R."/>
            <person name="Osoegawa K."/>
            <person name="de Jong P."/>
            <person name="Grimwood J."/>
            <person name="Chapman J.A."/>
            <person name="Shapiro H."/>
            <person name="Aerts A."/>
            <person name="Otillar R.P."/>
            <person name="Terry A.Y."/>
            <person name="Boore J.L."/>
            <person name="Grigoriev I.V."/>
            <person name="Lindberg D.R."/>
            <person name="Seaver E.C."/>
            <person name="Weisblat D.A."/>
            <person name="Putnam N.H."/>
            <person name="Rokhsar D.S."/>
        </authorList>
    </citation>
    <scope>NUCLEOTIDE SEQUENCE [LARGE SCALE GENOMIC DNA]</scope>
</reference>
<feature type="transmembrane region" description="Helical" evidence="1">
    <location>
        <begin position="241"/>
        <end position="263"/>
    </location>
</feature>
<dbReference type="CTD" id="20247629"/>
<evidence type="ECO:0000256" key="2">
    <source>
        <dbReference type="SAM" id="SignalP"/>
    </source>
</evidence>
<dbReference type="Proteomes" id="UP000030746">
    <property type="component" value="Unassembled WGS sequence"/>
</dbReference>
<keyword evidence="1" id="KW-1133">Transmembrane helix</keyword>
<feature type="chain" id="PRO_5004718256" description="FZ domain-containing protein" evidence="2">
    <location>
        <begin position="20"/>
        <end position="264"/>
    </location>
</feature>
<evidence type="ECO:0000313" key="3">
    <source>
        <dbReference type="EMBL" id="ESO97783.1"/>
    </source>
</evidence>
<dbReference type="AlphaFoldDB" id="V4A1S3"/>
<gene>
    <name evidence="3" type="ORF">LOTGIDRAFT_228346</name>
</gene>
<keyword evidence="1" id="KW-0812">Transmembrane</keyword>
<protein>
    <recommendedName>
        <fullName evidence="5">FZ domain-containing protein</fullName>
    </recommendedName>
</protein>
<dbReference type="EMBL" id="KB201304">
    <property type="protein sequence ID" value="ESO97783.1"/>
    <property type="molecule type" value="Genomic_DNA"/>
</dbReference>
<keyword evidence="4" id="KW-1185">Reference proteome</keyword>
<dbReference type="HOGENOM" id="CLU_1054809_0_0_1"/>
<keyword evidence="2" id="KW-0732">Signal</keyword>
<proteinExistence type="predicted"/>
<evidence type="ECO:0008006" key="5">
    <source>
        <dbReference type="Google" id="ProtNLM"/>
    </source>
</evidence>
<dbReference type="GeneID" id="20247629"/>
<accession>V4A1S3</accession>
<keyword evidence="1" id="KW-0472">Membrane</keyword>
<name>V4A1S3_LOTGI</name>
<dbReference type="RefSeq" id="XP_009051630.1">
    <property type="nucleotide sequence ID" value="XM_009053382.1"/>
</dbReference>
<dbReference type="KEGG" id="lgi:LOTGIDRAFT_228346"/>
<feature type="signal peptide" evidence="2">
    <location>
        <begin position="1"/>
        <end position="19"/>
    </location>
</feature>
<evidence type="ECO:0000313" key="4">
    <source>
        <dbReference type="Proteomes" id="UP000030746"/>
    </source>
</evidence>
<sequence length="264" mass="28377">MLALQLILAFSVAVGYVDMGLPPSVPPLQPSIPPIDEGCLPNMDCETTYQMAVISGDPCQAAKAFKTCAEASESLCTGPIPSLVSAFTEGAAKAVADNCNEVLENLPSCASICVPYEERAIGDWADNKQDEGCEQYLLYRSCLQNFEDSPSANCKVTNILSKALVTHNQKCPRTCPEYYDDCETNLPKLAADGKKLEETCLLWSACNGYDFTVCQKTLTVSYDTECANVTLLPSIDKDNNGVSIITSSMGMVIGTIGVLLLLIK</sequence>